<dbReference type="Proteomes" id="UP000245698">
    <property type="component" value="Unassembled WGS sequence"/>
</dbReference>
<dbReference type="AlphaFoldDB" id="A0A2P9AL13"/>
<accession>A0A2P9AL13</accession>
<name>A0A2P9AL13_9HYPH</name>
<gene>
    <name evidence="2" type="ORF">BQ8482_220006</name>
</gene>
<sequence>MAEAIFVTLDRRVPEPAEAACRLAVKIVHGRLLKDNTHTPTFRSRRPKVTLSGAGAQTP</sequence>
<proteinExistence type="predicted"/>
<reference evidence="3" key="1">
    <citation type="submission" date="2016-12" db="EMBL/GenBank/DDBJ databases">
        <authorList>
            <person name="Brunel B."/>
        </authorList>
    </citation>
    <scope>NUCLEOTIDE SEQUENCE [LARGE SCALE GENOMIC DNA]</scope>
</reference>
<keyword evidence="3" id="KW-1185">Reference proteome</keyword>
<organism evidence="2 3">
    <name type="scientific">Mesorhizobium delmotii</name>
    <dbReference type="NCBI Taxonomy" id="1631247"/>
    <lineage>
        <taxon>Bacteria</taxon>
        <taxon>Pseudomonadati</taxon>
        <taxon>Pseudomonadota</taxon>
        <taxon>Alphaproteobacteria</taxon>
        <taxon>Hyphomicrobiales</taxon>
        <taxon>Phyllobacteriaceae</taxon>
        <taxon>Mesorhizobium</taxon>
    </lineage>
</organism>
<dbReference type="EMBL" id="FUIG01000029">
    <property type="protein sequence ID" value="SJM31835.1"/>
    <property type="molecule type" value="Genomic_DNA"/>
</dbReference>
<evidence type="ECO:0000256" key="1">
    <source>
        <dbReference type="SAM" id="MobiDB-lite"/>
    </source>
</evidence>
<feature type="region of interest" description="Disordered" evidence="1">
    <location>
        <begin position="36"/>
        <end position="59"/>
    </location>
</feature>
<evidence type="ECO:0000313" key="2">
    <source>
        <dbReference type="EMBL" id="SJM31835.1"/>
    </source>
</evidence>
<protein>
    <submittedName>
        <fullName evidence="2">Uncharacterized protein</fullName>
    </submittedName>
</protein>
<evidence type="ECO:0000313" key="3">
    <source>
        <dbReference type="Proteomes" id="UP000245698"/>
    </source>
</evidence>